<evidence type="ECO:0000313" key="3">
    <source>
        <dbReference type="Proteomes" id="UP000029858"/>
    </source>
</evidence>
<accession>A0A099GJ65</accession>
<organism evidence="2 3">
    <name type="scientific">Paracoccus sanguinis</name>
    <dbReference type="NCBI Taxonomy" id="1545044"/>
    <lineage>
        <taxon>Bacteria</taxon>
        <taxon>Pseudomonadati</taxon>
        <taxon>Pseudomonadota</taxon>
        <taxon>Alphaproteobacteria</taxon>
        <taxon>Rhodobacterales</taxon>
        <taxon>Paracoccaceae</taxon>
        <taxon>Paracoccus</taxon>
    </lineage>
</organism>
<dbReference type="PANTHER" id="PTHR33490:SF12">
    <property type="entry name" value="BLL5557 PROTEIN"/>
    <property type="match status" value="1"/>
</dbReference>
<dbReference type="SUPFAM" id="SSF54001">
    <property type="entry name" value="Cysteine proteinases"/>
    <property type="match status" value="1"/>
</dbReference>
<dbReference type="Proteomes" id="UP000029858">
    <property type="component" value="Unassembled WGS sequence"/>
</dbReference>
<protein>
    <submittedName>
        <fullName evidence="2">Transglutaminase</fullName>
    </submittedName>
</protein>
<name>A0A099GJ65_9RHOB</name>
<reference evidence="2 3" key="2">
    <citation type="submission" date="2014-10" db="EMBL/GenBank/DDBJ databases">
        <title>Paracoccus sanguinis sp. nov., isolated from clinical specimens of New York State patients.</title>
        <authorList>
            <person name="Mingle L.A."/>
            <person name="Cole J.A."/>
            <person name="Lapierre P."/>
            <person name="Musser K.A."/>
        </authorList>
    </citation>
    <scope>NUCLEOTIDE SEQUENCE [LARGE SCALE GENOMIC DNA]</scope>
    <source>
        <strain evidence="2 3">5503</strain>
    </source>
</reference>
<evidence type="ECO:0000313" key="2">
    <source>
        <dbReference type="EMBL" id="KGJ22198.1"/>
    </source>
</evidence>
<dbReference type="Gene3D" id="2.60.40.2250">
    <property type="match status" value="1"/>
</dbReference>
<dbReference type="Pfam" id="PF01841">
    <property type="entry name" value="Transglut_core"/>
    <property type="match status" value="1"/>
</dbReference>
<dbReference type="EMBL" id="JRKQ01000043">
    <property type="protein sequence ID" value="KGJ22198.1"/>
    <property type="molecule type" value="Genomic_DNA"/>
</dbReference>
<gene>
    <name evidence="2" type="ORF">IX56_09550</name>
</gene>
<comment type="caution">
    <text evidence="2">The sequence shown here is derived from an EMBL/GenBank/DDBJ whole genome shotgun (WGS) entry which is preliminary data.</text>
</comment>
<dbReference type="Gene3D" id="3.10.620.30">
    <property type="match status" value="1"/>
</dbReference>
<evidence type="ECO:0000259" key="1">
    <source>
        <dbReference type="SMART" id="SM00460"/>
    </source>
</evidence>
<dbReference type="InterPro" id="IPR038765">
    <property type="entry name" value="Papain-like_cys_pep_sf"/>
</dbReference>
<dbReference type="RefSeq" id="WP_036709606.1">
    <property type="nucleotide sequence ID" value="NZ_JRKQ01000043.1"/>
</dbReference>
<sequence>MRLSIDVALDYALSAPGPAILSIEAAGALGQEILQARIDLGPLEHFARVPGEEGIGEKIVVRAADHLTCSYRAEVEVTRPRPDFASLSDVPFDQLPGDALRYLLPSRYCPSDRFVTFAGQQFGGLTGGARVAAIRDWIAGHLTYVSGSSTIDTTAIDSFIDRQGVCRDYAHLMITLCRAAQVPARIASVFAPGVTPPDFHAVTEVYLDGAWHLIDATGMAHADQMALIAVGRDALDVAFLTTMTNATMQRQSVAVSEISG</sequence>
<dbReference type="AlphaFoldDB" id="A0A099GJ65"/>
<dbReference type="PANTHER" id="PTHR33490">
    <property type="entry name" value="BLR5614 PROTEIN-RELATED"/>
    <property type="match status" value="1"/>
</dbReference>
<proteinExistence type="predicted"/>
<reference evidence="2 3" key="1">
    <citation type="submission" date="2014-09" db="EMBL/GenBank/DDBJ databases">
        <authorList>
            <person name="McGinnis J.M."/>
            <person name="Wolfgang W.J."/>
        </authorList>
    </citation>
    <scope>NUCLEOTIDE SEQUENCE [LARGE SCALE GENOMIC DNA]</scope>
    <source>
        <strain evidence="2 3">5503</strain>
    </source>
</reference>
<feature type="domain" description="Transglutaminase-like" evidence="1">
    <location>
        <begin position="158"/>
        <end position="218"/>
    </location>
</feature>
<dbReference type="InterPro" id="IPR002931">
    <property type="entry name" value="Transglutaminase-like"/>
</dbReference>
<dbReference type="SMART" id="SM00460">
    <property type="entry name" value="TGc"/>
    <property type="match status" value="1"/>
</dbReference>